<feature type="region of interest" description="Disordered" evidence="1">
    <location>
        <begin position="26"/>
        <end position="63"/>
    </location>
</feature>
<dbReference type="GeneID" id="98657949"/>
<keyword evidence="5" id="KW-1185">Reference proteome</keyword>
<feature type="domain" description="Cyclophilin-like" evidence="3">
    <location>
        <begin position="75"/>
        <end position="184"/>
    </location>
</feature>
<sequence>MKRAIVVVALAGLLALAGCAQAQNSASSTAGGSSSSSASSSQAEVGSGSSATGASPAASPAVATSAESEEAVIVITAGDASFEMTPADTDAARDLVGKLQDGPVTVSLHAYGGFEHVGPLPWSLPQNDEQVTTIPGDVMLYQGDRITIFHGSNSWAYTPLGHIEGATADSLLAAFGDGDADVTLSIAGN</sequence>
<evidence type="ECO:0000256" key="2">
    <source>
        <dbReference type="SAM" id="SignalP"/>
    </source>
</evidence>
<feature type="signal peptide" evidence="2">
    <location>
        <begin position="1"/>
        <end position="22"/>
    </location>
</feature>
<dbReference type="Pfam" id="PF18050">
    <property type="entry name" value="Cyclophil_like2"/>
    <property type="match status" value="1"/>
</dbReference>
<dbReference type="AlphaFoldDB" id="A0A6N6NLF1"/>
<evidence type="ECO:0000256" key="1">
    <source>
        <dbReference type="SAM" id="MobiDB-lite"/>
    </source>
</evidence>
<accession>A0A6N6NLF1</accession>
<name>A0A6N6NLF1_9ACTN</name>
<keyword evidence="2" id="KW-0732">Signal</keyword>
<dbReference type="RefSeq" id="WP_158049544.1">
    <property type="nucleotide sequence ID" value="NZ_DBFAZM010000096.1"/>
</dbReference>
<feature type="chain" id="PRO_5027061326" description="Cyclophilin-like domain-containing protein" evidence="2">
    <location>
        <begin position="23"/>
        <end position="189"/>
    </location>
</feature>
<evidence type="ECO:0000313" key="4">
    <source>
        <dbReference type="EMBL" id="KAB1640537.1"/>
    </source>
</evidence>
<protein>
    <recommendedName>
        <fullName evidence="3">Cyclophilin-like domain-containing protein</fullName>
    </recommendedName>
</protein>
<evidence type="ECO:0000313" key="5">
    <source>
        <dbReference type="Proteomes" id="UP000468668"/>
    </source>
</evidence>
<proteinExistence type="predicted"/>
<gene>
    <name evidence="4" type="ORF">F8C90_05955</name>
</gene>
<dbReference type="PROSITE" id="PS51257">
    <property type="entry name" value="PROKAR_LIPOPROTEIN"/>
    <property type="match status" value="1"/>
</dbReference>
<dbReference type="EMBL" id="WAJR01000011">
    <property type="protein sequence ID" value="KAB1640537.1"/>
    <property type="molecule type" value="Genomic_DNA"/>
</dbReference>
<dbReference type="OrthoDB" id="9806505at2"/>
<dbReference type="InterPro" id="IPR041183">
    <property type="entry name" value="Cyclophilin-like"/>
</dbReference>
<comment type="caution">
    <text evidence="4">The sequence shown here is derived from an EMBL/GenBank/DDBJ whole genome shotgun (WGS) entry which is preliminary data.</text>
</comment>
<dbReference type="Proteomes" id="UP000468668">
    <property type="component" value="Unassembled WGS sequence"/>
</dbReference>
<evidence type="ECO:0000259" key="3">
    <source>
        <dbReference type="Pfam" id="PF18050"/>
    </source>
</evidence>
<reference evidence="4 5" key="1">
    <citation type="submission" date="2019-09" db="EMBL/GenBank/DDBJ databases">
        <title>Whole genome shotgun sequencing (WGS) of Ellagibacter isourolithinifaciens DSM 104140(T) and Adlercreutzia muris DSM 29508(T).</title>
        <authorList>
            <person name="Stoll D.A."/>
            <person name="Danylec N."/>
            <person name="Huch M."/>
        </authorList>
    </citation>
    <scope>NUCLEOTIDE SEQUENCE [LARGE SCALE GENOMIC DNA]</scope>
    <source>
        <strain evidence="4 5">DSM 104140</strain>
    </source>
</reference>
<organism evidence="4 5">
    <name type="scientific">Ellagibacter isourolithinifaciens</name>
    <dbReference type="NCBI Taxonomy" id="2137581"/>
    <lineage>
        <taxon>Bacteria</taxon>
        <taxon>Bacillati</taxon>
        <taxon>Actinomycetota</taxon>
        <taxon>Coriobacteriia</taxon>
        <taxon>Eggerthellales</taxon>
        <taxon>Eggerthellaceae</taxon>
        <taxon>Ellagibacter</taxon>
    </lineage>
</organism>